<dbReference type="SUPFAM" id="SSF49899">
    <property type="entry name" value="Concanavalin A-like lectins/glucanases"/>
    <property type="match status" value="1"/>
</dbReference>
<dbReference type="SUPFAM" id="SSF49265">
    <property type="entry name" value="Fibronectin type III"/>
    <property type="match status" value="1"/>
</dbReference>
<evidence type="ECO:0000313" key="2">
    <source>
        <dbReference type="EMBL" id="TXJ20400.1"/>
    </source>
</evidence>
<dbReference type="Proteomes" id="UP000324638">
    <property type="component" value="Unassembled WGS sequence"/>
</dbReference>
<dbReference type="PROSITE" id="PS50853">
    <property type="entry name" value="FN3"/>
    <property type="match status" value="1"/>
</dbReference>
<comment type="caution">
    <text evidence="2">The sequence shown here is derived from an EMBL/GenBank/DDBJ whole genome shotgun (WGS) entry which is preliminary data.</text>
</comment>
<gene>
    <name evidence="2" type="ORF">EPJ79_04450</name>
</gene>
<dbReference type="EMBL" id="SAXU01000001">
    <property type="protein sequence ID" value="TXJ20400.1"/>
    <property type="molecule type" value="Genomic_DNA"/>
</dbReference>
<dbReference type="RefSeq" id="WP_147738591.1">
    <property type="nucleotide sequence ID" value="NZ_SAXU01000001.1"/>
</dbReference>
<dbReference type="InterPro" id="IPR003961">
    <property type="entry name" value="FN3_dom"/>
</dbReference>
<dbReference type="Gene3D" id="2.60.40.10">
    <property type="entry name" value="Immunoglobulins"/>
    <property type="match status" value="1"/>
</dbReference>
<dbReference type="InterPro" id="IPR013783">
    <property type="entry name" value="Ig-like_fold"/>
</dbReference>
<dbReference type="CDD" id="cd00063">
    <property type="entry name" value="FN3"/>
    <property type="match status" value="1"/>
</dbReference>
<dbReference type="Pfam" id="PF00041">
    <property type="entry name" value="fn3"/>
    <property type="match status" value="1"/>
</dbReference>
<dbReference type="Gene3D" id="2.60.120.200">
    <property type="match status" value="1"/>
</dbReference>
<dbReference type="InterPro" id="IPR013320">
    <property type="entry name" value="ConA-like_dom_sf"/>
</dbReference>
<proteinExistence type="predicted"/>
<dbReference type="SMART" id="SM00060">
    <property type="entry name" value="FN3"/>
    <property type="match status" value="1"/>
</dbReference>
<protein>
    <recommendedName>
        <fullName evidence="1">Fibronectin type-III domain-containing protein</fullName>
    </recommendedName>
</protein>
<dbReference type="InterPro" id="IPR036116">
    <property type="entry name" value="FN3_sf"/>
</dbReference>
<feature type="domain" description="Fibronectin type-III" evidence="1">
    <location>
        <begin position="376"/>
        <end position="472"/>
    </location>
</feature>
<organism evidence="2 3">
    <name type="scientific">Brachyspira aalborgi</name>
    <dbReference type="NCBI Taxonomy" id="29522"/>
    <lineage>
        <taxon>Bacteria</taxon>
        <taxon>Pseudomonadati</taxon>
        <taxon>Spirochaetota</taxon>
        <taxon>Spirochaetia</taxon>
        <taxon>Brachyspirales</taxon>
        <taxon>Brachyspiraceae</taxon>
        <taxon>Brachyspira</taxon>
    </lineage>
</organism>
<accession>A0A5C8D4R0</accession>
<sequence length="472" mass="54062">MPYIKLKVFIIFILYVNLNGEVYNVFSNYSNIYYSSVNNTQNGFILNNSSMKNNNTSEISELFEPVFANTVNYNNINYSKDIKYIDGVSGGKAVLLPNGKSFIKIDNKSYFDSRENSINSFNIEFYLNPYQVRMNSKVLSKIAIYNDEDGEKSKYSGIRASIIDGKLVWQFNNLFMYEGKYSNITLSVGETLKPNEWRHHCVSFDSKTGKLVKYIDGLEEEIIYLTSTGDINGSPYAFNINNIIYEPLYLGQGFIGAIDSFSFTPNFKKNFNLYKYLKRGELISEVIDLKDNHIFIDYIDYKANISNGTYMDIYYRISDNYFLPEDDFIEWKFLDAKNIISSGRYIQIKAVLESNSERNISPILNNVEIVYHRGKMPKNPVNLTAIAVNNSVVLKWDGSHENITGYKIYYGTKSGIYNNADNIPIIIGNQNEYVINGLKNGEIYYFAVTAIGGEGGNIESNFSKEVFVRTSY</sequence>
<reference evidence="2 3" key="1">
    <citation type="journal article" date="1992" name="Lakartidningen">
        <title>[Penicillin V and not amoxicillin is the first choice preparation in acute otitis].</title>
        <authorList>
            <person name="Kamme C."/>
            <person name="Lundgren K."/>
            <person name="Prellner K."/>
        </authorList>
    </citation>
    <scope>NUCLEOTIDE SEQUENCE [LARGE SCALE GENOMIC DNA]</scope>
    <source>
        <strain evidence="2 3">513A</strain>
    </source>
</reference>
<evidence type="ECO:0000313" key="3">
    <source>
        <dbReference type="Proteomes" id="UP000324638"/>
    </source>
</evidence>
<dbReference type="AlphaFoldDB" id="A0A5C8D4R0"/>
<evidence type="ECO:0000259" key="1">
    <source>
        <dbReference type="PROSITE" id="PS50853"/>
    </source>
</evidence>
<name>A0A5C8D4R0_9SPIR</name>